<sequence>MSAFIRNTLACIALSLSPLAWAQQTAPAPASSTSMDMGGMDMPGMPQGSPKSAKPAPQAKQLEPASAGSTAADMGDMDMPSMPGMDRSRHAGGTVAAKDHGQPHDMGAMPDMRMQGGVAPRAARSADYSDGNGYGVMPGMDMLDAGPLGMLRFDQLEAFDGLHGSGQSWEMEGWYGTDIDKLWLRSEGQHEDGRFDDSDVEALWSHAVATYWNTQLGVRNDFGEGPARQWLALGVQGLAPYWFELAATAYASSGGRTAARLRADYELLITQRLVLQPELEANFQGKDDPQRRLGSGLSDASFGLRLRYEIRRQFAPYLGVVWTRRFGGTAAFARDEGRPVFDRQLVAGLRIWF</sequence>
<evidence type="ECO:0000313" key="4">
    <source>
        <dbReference type="Proteomes" id="UP001620339"/>
    </source>
</evidence>
<reference evidence="3 4" key="1">
    <citation type="submission" date="2020-10" db="EMBL/GenBank/DDBJ databases">
        <title>Phylogeny of dyella-like bacteria.</title>
        <authorList>
            <person name="Fu J."/>
        </authorList>
    </citation>
    <scope>NUCLEOTIDE SEQUENCE [LARGE SCALE GENOMIC DNA]</scope>
    <source>
        <strain evidence="3 4">KACC 19113</strain>
    </source>
</reference>
<proteinExistence type="predicted"/>
<evidence type="ECO:0000256" key="2">
    <source>
        <dbReference type="SAM" id="SignalP"/>
    </source>
</evidence>
<accession>A0ABW8JAW1</accession>
<protein>
    <submittedName>
        <fullName evidence="3">Copper resistance protein B</fullName>
    </submittedName>
</protein>
<keyword evidence="4" id="KW-1185">Reference proteome</keyword>
<feature type="compositionally biased region" description="Low complexity" evidence="1">
    <location>
        <begin position="35"/>
        <end position="46"/>
    </location>
</feature>
<evidence type="ECO:0000313" key="3">
    <source>
        <dbReference type="EMBL" id="MFK2879442.1"/>
    </source>
</evidence>
<dbReference type="EMBL" id="JADIKK010000008">
    <property type="protein sequence ID" value="MFK2879442.1"/>
    <property type="molecule type" value="Genomic_DNA"/>
</dbReference>
<dbReference type="Proteomes" id="UP001620339">
    <property type="component" value="Unassembled WGS sequence"/>
</dbReference>
<dbReference type="Pfam" id="PF05275">
    <property type="entry name" value="CopB"/>
    <property type="match status" value="1"/>
</dbReference>
<gene>
    <name evidence="3" type="ORF">ISP25_20415</name>
</gene>
<feature type="region of interest" description="Disordered" evidence="1">
    <location>
        <begin position="27"/>
        <end position="128"/>
    </location>
</feature>
<dbReference type="RefSeq" id="WP_404616227.1">
    <property type="nucleotide sequence ID" value="NZ_JADIKK010000008.1"/>
</dbReference>
<evidence type="ECO:0000256" key="1">
    <source>
        <dbReference type="SAM" id="MobiDB-lite"/>
    </source>
</evidence>
<keyword evidence="2" id="KW-0732">Signal</keyword>
<feature type="signal peptide" evidence="2">
    <location>
        <begin position="1"/>
        <end position="22"/>
    </location>
</feature>
<feature type="compositionally biased region" description="Low complexity" evidence="1">
    <location>
        <begin position="73"/>
        <end position="85"/>
    </location>
</feature>
<organism evidence="3 4">
    <name type="scientific">Rhodanobacter hydrolyticus</name>
    <dbReference type="NCBI Taxonomy" id="2250595"/>
    <lineage>
        <taxon>Bacteria</taxon>
        <taxon>Pseudomonadati</taxon>
        <taxon>Pseudomonadota</taxon>
        <taxon>Gammaproteobacteria</taxon>
        <taxon>Lysobacterales</taxon>
        <taxon>Rhodanobacteraceae</taxon>
        <taxon>Rhodanobacter</taxon>
    </lineage>
</organism>
<comment type="caution">
    <text evidence="3">The sequence shown here is derived from an EMBL/GenBank/DDBJ whole genome shotgun (WGS) entry which is preliminary data.</text>
</comment>
<name>A0ABW8JAW1_9GAMM</name>
<dbReference type="InterPro" id="IPR007939">
    <property type="entry name" value="Cu-R_B_prcur"/>
</dbReference>
<feature type="chain" id="PRO_5046048974" evidence="2">
    <location>
        <begin position="23"/>
        <end position="353"/>
    </location>
</feature>